<dbReference type="EMBL" id="JBHFAB010000023">
    <property type="protein sequence ID" value="MFC1420100.1"/>
    <property type="molecule type" value="Genomic_DNA"/>
</dbReference>
<accession>A0ABV6W276</accession>
<keyword evidence="3 4" id="KW-0012">Acyltransferase</keyword>
<feature type="active site" description="Proton donor" evidence="4">
    <location>
        <position position="153"/>
    </location>
</feature>
<dbReference type="InterPro" id="IPR051554">
    <property type="entry name" value="Acetyltransferase_Eis"/>
</dbReference>
<evidence type="ECO:0000256" key="1">
    <source>
        <dbReference type="ARBA" id="ARBA00009213"/>
    </source>
</evidence>
<dbReference type="InterPro" id="IPR025559">
    <property type="entry name" value="Eis_dom"/>
</dbReference>
<dbReference type="InterPro" id="IPR000182">
    <property type="entry name" value="GNAT_dom"/>
</dbReference>
<comment type="similarity">
    <text evidence="1 4">Belongs to the acetyltransferase Eis family.</text>
</comment>
<keyword evidence="2 4" id="KW-0808">Transferase</keyword>
<evidence type="ECO:0000259" key="6">
    <source>
        <dbReference type="PROSITE" id="PS51186"/>
    </source>
</evidence>
<feature type="binding site" evidence="4">
    <location>
        <begin position="120"/>
        <end position="125"/>
    </location>
    <ligand>
        <name>acetyl-CoA</name>
        <dbReference type="ChEBI" id="CHEBI:57288"/>
    </ligand>
</feature>
<dbReference type="InterPro" id="IPR016181">
    <property type="entry name" value="Acyl_CoA_acyltransferase"/>
</dbReference>
<comment type="caution">
    <text evidence="4">Lacks conserved residue(s) required for the propagation of feature annotation.</text>
</comment>
<dbReference type="RefSeq" id="WP_380540676.1">
    <property type="nucleotide sequence ID" value="NZ_JBHFAB010000023.1"/>
</dbReference>
<dbReference type="Pfam" id="PF13530">
    <property type="entry name" value="SCP2_2"/>
    <property type="match status" value="1"/>
</dbReference>
<dbReference type="PANTHER" id="PTHR37817">
    <property type="entry name" value="N-ACETYLTRANSFERASE EIS"/>
    <property type="match status" value="1"/>
</dbReference>
<feature type="region of interest" description="Disordered" evidence="5">
    <location>
        <begin position="1"/>
        <end position="28"/>
    </location>
</feature>
<proteinExistence type="inferred from homology"/>
<dbReference type="NCBIfam" id="NF002367">
    <property type="entry name" value="PRK01346.1-4"/>
    <property type="match status" value="1"/>
</dbReference>
<gene>
    <name evidence="7" type="ORF">ACEZDE_26180</name>
</gene>
<comment type="caution">
    <text evidence="7">The sequence shown here is derived from an EMBL/GenBank/DDBJ whole genome shotgun (WGS) entry which is preliminary data.</text>
</comment>
<dbReference type="SUPFAM" id="SSF55718">
    <property type="entry name" value="SCP-like"/>
    <property type="match status" value="1"/>
</dbReference>
<evidence type="ECO:0000313" key="7">
    <source>
        <dbReference type="EMBL" id="MFC1420100.1"/>
    </source>
</evidence>
<dbReference type="Proteomes" id="UP001592531">
    <property type="component" value="Unassembled WGS sequence"/>
</dbReference>
<comment type="subunit">
    <text evidence="4">Homohexamer; trimer of dimers.</text>
</comment>
<dbReference type="HAMAP" id="MF_01812">
    <property type="entry name" value="Eis"/>
    <property type="match status" value="1"/>
</dbReference>
<feature type="active site" description="Proton acceptor; via carboxylate" evidence="4">
    <location>
        <position position="446"/>
    </location>
</feature>
<dbReference type="Pfam" id="PF17668">
    <property type="entry name" value="Acetyltransf_17"/>
    <property type="match status" value="1"/>
</dbReference>
<sequence length="446" mass="48163">MGHDGAQHGNDGNSGNDGSNGDGGNEHAGDQRQIIVRAVEEGELADWGRAVQSGFMEAKGDGSEEMRQAFFDPGRTLGAYDRGRCVGTFRSTDRELTVPGGAALVADAITNVTVAATHRRRGLLTRMMTQDLAAAAERGDSLAILVAAEYRIYGRFGFGPATAHRGYSIDKLRAGGVRVPAEADGGSFEFLTMEEWRKFGPELHDRFRRTQPGAIDRRAVNWQMRTGELQGSDRSWKEPLVVLYRDAAGRPAGFLAYTVTDEWPNMITKCTLKVRDHVAVDRAAAAAMWRYVLSVDWIDKVEISNIAPDDPLPLLLDDPRACVDGGDSSADFVWLRLLDGPKAFGARTYAGAGQVVLQVADRLGYLDGRWALTAAADGTGGLTRADDGAPADLALDVRELGTLYLGSDSAARLHAAGLLRELRPGGAARTDALLRTDFRPWCPDGF</sequence>
<organism evidence="7 8">
    <name type="scientific">Streptacidiphilus cavernicola</name>
    <dbReference type="NCBI Taxonomy" id="3342716"/>
    <lineage>
        <taxon>Bacteria</taxon>
        <taxon>Bacillati</taxon>
        <taxon>Actinomycetota</taxon>
        <taxon>Actinomycetes</taxon>
        <taxon>Kitasatosporales</taxon>
        <taxon>Streptomycetaceae</taxon>
        <taxon>Streptacidiphilus</taxon>
    </lineage>
</organism>
<reference evidence="7 8" key="1">
    <citation type="submission" date="2024-09" db="EMBL/GenBank/DDBJ databases">
        <authorList>
            <person name="Lee S.D."/>
        </authorList>
    </citation>
    <scope>NUCLEOTIDE SEQUENCE [LARGE SCALE GENOMIC DNA]</scope>
    <source>
        <strain evidence="7 8">N8-3</strain>
    </source>
</reference>
<protein>
    <submittedName>
        <fullName evidence="7">GNAT family N-acetyltransferase</fullName>
        <ecNumber evidence="7">2.3.1.-</ecNumber>
    </submittedName>
</protein>
<dbReference type="Gene3D" id="3.30.1050.10">
    <property type="entry name" value="SCP2 sterol-binding domain"/>
    <property type="match status" value="1"/>
</dbReference>
<evidence type="ECO:0000256" key="5">
    <source>
        <dbReference type="SAM" id="MobiDB-lite"/>
    </source>
</evidence>
<dbReference type="Gene3D" id="3.40.630.30">
    <property type="match status" value="2"/>
</dbReference>
<dbReference type="SUPFAM" id="SSF55729">
    <property type="entry name" value="Acyl-CoA N-acyltransferases (Nat)"/>
    <property type="match status" value="1"/>
</dbReference>
<feature type="domain" description="N-acetyltransferase" evidence="6">
    <location>
        <begin position="34"/>
        <end position="182"/>
    </location>
</feature>
<evidence type="ECO:0000256" key="2">
    <source>
        <dbReference type="ARBA" id="ARBA00022679"/>
    </source>
</evidence>
<dbReference type="PROSITE" id="PS51186">
    <property type="entry name" value="GNAT"/>
    <property type="match status" value="1"/>
</dbReference>
<dbReference type="EC" id="2.3.1.-" evidence="7"/>
<dbReference type="PANTHER" id="PTHR37817:SF1">
    <property type="entry name" value="N-ACETYLTRANSFERASE EIS"/>
    <property type="match status" value="1"/>
</dbReference>
<feature type="binding site" evidence="4">
    <location>
        <begin position="112"/>
        <end position="114"/>
    </location>
    <ligand>
        <name>acetyl-CoA</name>
        <dbReference type="ChEBI" id="CHEBI:57288"/>
    </ligand>
</feature>
<dbReference type="Pfam" id="PF13527">
    <property type="entry name" value="Acetyltransf_9"/>
    <property type="match status" value="1"/>
</dbReference>
<evidence type="ECO:0000256" key="3">
    <source>
        <dbReference type="ARBA" id="ARBA00023315"/>
    </source>
</evidence>
<dbReference type="InterPro" id="IPR036527">
    <property type="entry name" value="SCP2_sterol-bd_dom_sf"/>
</dbReference>
<dbReference type="InterPro" id="IPR041380">
    <property type="entry name" value="Acetyltransf_17"/>
</dbReference>
<dbReference type="GO" id="GO:0016746">
    <property type="term" value="F:acyltransferase activity"/>
    <property type="evidence" value="ECO:0007669"/>
    <property type="project" value="UniProtKB-KW"/>
</dbReference>
<dbReference type="InterPro" id="IPR022902">
    <property type="entry name" value="NAcTrfase_Eis"/>
</dbReference>
<name>A0ABV6W276_9ACTN</name>
<keyword evidence="8" id="KW-1185">Reference proteome</keyword>
<evidence type="ECO:0000256" key="4">
    <source>
        <dbReference type="HAMAP-Rule" id="MF_01812"/>
    </source>
</evidence>
<evidence type="ECO:0000313" key="8">
    <source>
        <dbReference type="Proteomes" id="UP001592531"/>
    </source>
</evidence>